<gene>
    <name evidence="4" type="ORF">EHS13_34985</name>
</gene>
<name>A0A6B8RT93_9BACL</name>
<evidence type="ECO:0000259" key="3">
    <source>
        <dbReference type="PROSITE" id="PS51000"/>
    </source>
</evidence>
<dbReference type="SMART" id="SM01134">
    <property type="entry name" value="DeoRC"/>
    <property type="match status" value="1"/>
</dbReference>
<keyword evidence="2" id="KW-0804">Transcription</keyword>
<dbReference type="RefSeq" id="WP_155704863.1">
    <property type="nucleotide sequence ID" value="NZ_CP034235.1"/>
</dbReference>
<dbReference type="InterPro" id="IPR001034">
    <property type="entry name" value="DeoR_HTH"/>
</dbReference>
<keyword evidence="5" id="KW-1185">Reference proteome</keyword>
<reference evidence="5" key="1">
    <citation type="submission" date="2018-11" db="EMBL/GenBank/DDBJ databases">
        <title>Complete genome sequence of Paenibacillus sp. ML311-T8.</title>
        <authorList>
            <person name="Nam Y.-D."/>
            <person name="Kang J."/>
            <person name="Chung W.-H."/>
            <person name="Park Y.S."/>
        </authorList>
    </citation>
    <scope>NUCLEOTIDE SEQUENCE [LARGE SCALE GENOMIC DNA]</scope>
    <source>
        <strain evidence="5">ML311-T8</strain>
    </source>
</reference>
<dbReference type="InterPro" id="IPR014036">
    <property type="entry name" value="DeoR-like_C"/>
</dbReference>
<dbReference type="EMBL" id="CP034235">
    <property type="protein sequence ID" value="QGQ99700.1"/>
    <property type="molecule type" value="Genomic_DNA"/>
</dbReference>
<dbReference type="SUPFAM" id="SSF100950">
    <property type="entry name" value="NagB/RpiA/CoA transferase-like"/>
    <property type="match status" value="1"/>
</dbReference>
<dbReference type="SUPFAM" id="SSF46785">
    <property type="entry name" value="Winged helix' DNA-binding domain"/>
    <property type="match status" value="1"/>
</dbReference>
<keyword evidence="1" id="KW-0805">Transcription regulation</keyword>
<dbReference type="Pfam" id="PF00455">
    <property type="entry name" value="DeoRC"/>
    <property type="match status" value="1"/>
</dbReference>
<dbReference type="InterPro" id="IPR036390">
    <property type="entry name" value="WH_DNA-bd_sf"/>
</dbReference>
<dbReference type="PROSITE" id="PS51000">
    <property type="entry name" value="HTH_DEOR_2"/>
    <property type="match status" value="1"/>
</dbReference>
<dbReference type="GO" id="GO:0003700">
    <property type="term" value="F:DNA-binding transcription factor activity"/>
    <property type="evidence" value="ECO:0007669"/>
    <property type="project" value="InterPro"/>
</dbReference>
<dbReference type="KEGG" id="ppsc:EHS13_34985"/>
<dbReference type="OrthoDB" id="9798651at2"/>
<evidence type="ECO:0000313" key="4">
    <source>
        <dbReference type="EMBL" id="QGQ99700.1"/>
    </source>
</evidence>
<dbReference type="InterPro" id="IPR036388">
    <property type="entry name" value="WH-like_DNA-bd_sf"/>
</dbReference>
<dbReference type="SMART" id="SM00420">
    <property type="entry name" value="HTH_DEOR"/>
    <property type="match status" value="1"/>
</dbReference>
<feature type="domain" description="HTH deoR-type" evidence="3">
    <location>
        <begin position="15"/>
        <end position="70"/>
    </location>
</feature>
<dbReference type="Pfam" id="PF08220">
    <property type="entry name" value="HTH_DeoR"/>
    <property type="match status" value="1"/>
</dbReference>
<accession>A0A6B8RT93</accession>
<dbReference type="Gene3D" id="1.10.10.10">
    <property type="entry name" value="Winged helix-like DNA-binding domain superfamily/Winged helix DNA-binding domain"/>
    <property type="match status" value="1"/>
</dbReference>
<dbReference type="Proteomes" id="UP000426246">
    <property type="component" value="Chromosome"/>
</dbReference>
<dbReference type="PANTHER" id="PTHR30363:SF44">
    <property type="entry name" value="AGA OPERON TRANSCRIPTIONAL REPRESSOR-RELATED"/>
    <property type="match status" value="1"/>
</dbReference>
<dbReference type="Gene3D" id="3.40.50.1360">
    <property type="match status" value="1"/>
</dbReference>
<evidence type="ECO:0000256" key="1">
    <source>
        <dbReference type="ARBA" id="ARBA00023015"/>
    </source>
</evidence>
<protein>
    <submittedName>
        <fullName evidence="4">DeoR/GlpR transcriptional regulator</fullName>
    </submittedName>
</protein>
<dbReference type="InterPro" id="IPR037171">
    <property type="entry name" value="NagB/RpiA_transferase-like"/>
</dbReference>
<evidence type="ECO:0000313" key="5">
    <source>
        <dbReference type="Proteomes" id="UP000426246"/>
    </source>
</evidence>
<sequence>MIANNYFEGNPAMHALQRHKKIIDYLAENGFAGVAQLSEMFEVSQVTIRTDLRLLDEKGKIDRKHGGAALKEGEPLPFSFTSQALSERKSAIARMAISSINEGDTIFLDSSATVWHLALELRKLKNITVISHSIPIFEIFKDYSEGTLFGISGTLNHFSQSFVGHFAEETIRKLRATKAFISPNAILPEGLRCINMMEAAIRRCMIESSAETIVLADSSKFSNTFANSKALFGIDGFESVSQIYSDAPPTDETFINLFKEKKIRFTCSS</sequence>
<organism evidence="4 5">
    <name type="scientific">Paenibacillus psychroresistens</name>
    <dbReference type="NCBI Taxonomy" id="1778678"/>
    <lineage>
        <taxon>Bacteria</taxon>
        <taxon>Bacillati</taxon>
        <taxon>Bacillota</taxon>
        <taxon>Bacilli</taxon>
        <taxon>Bacillales</taxon>
        <taxon>Paenibacillaceae</taxon>
        <taxon>Paenibacillus</taxon>
    </lineage>
</organism>
<dbReference type="PANTHER" id="PTHR30363">
    <property type="entry name" value="HTH-TYPE TRANSCRIPTIONAL REGULATOR SRLR-RELATED"/>
    <property type="match status" value="1"/>
</dbReference>
<dbReference type="PRINTS" id="PR00037">
    <property type="entry name" value="HTHLACR"/>
</dbReference>
<proteinExistence type="predicted"/>
<dbReference type="InterPro" id="IPR050313">
    <property type="entry name" value="Carb_Metab_HTH_regulators"/>
</dbReference>
<dbReference type="AlphaFoldDB" id="A0A6B8RT93"/>
<evidence type="ECO:0000256" key="2">
    <source>
        <dbReference type="ARBA" id="ARBA00023163"/>
    </source>
</evidence>